<evidence type="ECO:0000256" key="1">
    <source>
        <dbReference type="ARBA" id="ARBA00004123"/>
    </source>
</evidence>
<accession>A0A9Q0KGA5</accession>
<gene>
    <name evidence="5" type="ORF">NE237_002843</name>
</gene>
<comment type="caution">
    <text evidence="5">The sequence shown here is derived from an EMBL/GenBank/DDBJ whole genome shotgun (WGS) entry which is preliminary data.</text>
</comment>
<dbReference type="OrthoDB" id="1737049at2759"/>
<dbReference type="InterPro" id="IPR033485">
    <property type="entry name" value="EMSY-LIKE_plant"/>
</dbReference>
<name>A0A9Q0KGA5_9MAGN</name>
<feature type="region of interest" description="Disordered" evidence="3">
    <location>
        <begin position="1"/>
        <end position="23"/>
    </location>
</feature>
<dbReference type="PANTHER" id="PTHR33432">
    <property type="entry name" value="PROTEIN EMSY-LIKE 4"/>
    <property type="match status" value="1"/>
</dbReference>
<feature type="region of interest" description="Disordered" evidence="3">
    <location>
        <begin position="287"/>
        <end position="327"/>
    </location>
</feature>
<evidence type="ECO:0000256" key="2">
    <source>
        <dbReference type="ARBA" id="ARBA00023242"/>
    </source>
</evidence>
<dbReference type="PANTHER" id="PTHR33432:SF22">
    <property type="entry name" value="OS10G0436850 PROTEIN"/>
    <property type="match status" value="1"/>
</dbReference>
<evidence type="ECO:0000313" key="5">
    <source>
        <dbReference type="EMBL" id="KAJ4969744.1"/>
    </source>
</evidence>
<evidence type="ECO:0000259" key="4">
    <source>
        <dbReference type="PROSITE" id="PS51138"/>
    </source>
</evidence>
<evidence type="ECO:0000313" key="6">
    <source>
        <dbReference type="Proteomes" id="UP001141806"/>
    </source>
</evidence>
<proteinExistence type="predicted"/>
<feature type="compositionally biased region" description="Polar residues" evidence="3">
    <location>
        <begin position="128"/>
        <end position="143"/>
    </location>
</feature>
<dbReference type="Pfam" id="PF03735">
    <property type="entry name" value="ENT"/>
    <property type="match status" value="1"/>
</dbReference>
<feature type="domain" description="ENT" evidence="4">
    <location>
        <begin position="49"/>
        <end position="137"/>
    </location>
</feature>
<protein>
    <recommendedName>
        <fullName evidence="4">ENT domain-containing protein</fullName>
    </recommendedName>
</protein>
<reference evidence="5" key="1">
    <citation type="journal article" date="2023" name="Plant J.">
        <title>The genome of the king protea, Protea cynaroides.</title>
        <authorList>
            <person name="Chang J."/>
            <person name="Duong T.A."/>
            <person name="Schoeman C."/>
            <person name="Ma X."/>
            <person name="Roodt D."/>
            <person name="Barker N."/>
            <person name="Li Z."/>
            <person name="Van de Peer Y."/>
            <person name="Mizrachi E."/>
        </authorList>
    </citation>
    <scope>NUCLEOTIDE SEQUENCE</scope>
    <source>
        <tissue evidence="5">Young leaves</tissue>
    </source>
</reference>
<dbReference type="InterPro" id="IPR005491">
    <property type="entry name" value="ENT_dom"/>
</dbReference>
<dbReference type="PROSITE" id="PS51138">
    <property type="entry name" value="ENT"/>
    <property type="match status" value="1"/>
</dbReference>
<sequence>MDYMKQDSSGTDEDLPTQKISRNTPGVRFCMTGRAPSGAVSRGMDSTDMIHQIHCIETEAYSAILRAFTAQSDLLTWGKEGTLTELRKELNVSDLEHRALLVKVNSDDSVRMIREWRKSITGEKGSLGNKTNSSGSKPNSLVHASQKRLKTSHVPISSSPKHIRYSQPPPAAIPSSAVTHFRDCQWGGETAVFGAQGNVRQSMKSASHGRQAPSAGKGRIPIIHATDFRKRSDTIELRATDKLIDEVERVVYGGGELDSFQLENAKLILKDHERAILDALDKLADVSDGEDFPDRSRHRYSQKELQRNGQRASTDHVFCGQDDEGTP</sequence>
<dbReference type="SUPFAM" id="SSF158639">
    <property type="entry name" value="ENT-like"/>
    <property type="match status" value="1"/>
</dbReference>
<dbReference type="AlphaFoldDB" id="A0A9Q0KGA5"/>
<organism evidence="5 6">
    <name type="scientific">Protea cynaroides</name>
    <dbReference type="NCBI Taxonomy" id="273540"/>
    <lineage>
        <taxon>Eukaryota</taxon>
        <taxon>Viridiplantae</taxon>
        <taxon>Streptophyta</taxon>
        <taxon>Embryophyta</taxon>
        <taxon>Tracheophyta</taxon>
        <taxon>Spermatophyta</taxon>
        <taxon>Magnoliopsida</taxon>
        <taxon>Proteales</taxon>
        <taxon>Proteaceae</taxon>
        <taxon>Protea</taxon>
    </lineage>
</organism>
<evidence type="ECO:0000256" key="3">
    <source>
        <dbReference type="SAM" id="MobiDB-lite"/>
    </source>
</evidence>
<dbReference type="Proteomes" id="UP001141806">
    <property type="component" value="Unassembled WGS sequence"/>
</dbReference>
<keyword evidence="6" id="KW-1185">Reference proteome</keyword>
<dbReference type="InterPro" id="IPR036142">
    <property type="entry name" value="ENT_dom-like_sf"/>
</dbReference>
<dbReference type="Gene3D" id="1.10.1240.40">
    <property type="entry name" value="ENT domain"/>
    <property type="match status" value="1"/>
</dbReference>
<dbReference type="EMBL" id="JAMYWD010000005">
    <property type="protein sequence ID" value="KAJ4969744.1"/>
    <property type="molecule type" value="Genomic_DNA"/>
</dbReference>
<dbReference type="SMART" id="SM01191">
    <property type="entry name" value="ENT"/>
    <property type="match status" value="1"/>
</dbReference>
<keyword evidence="2" id="KW-0539">Nucleus</keyword>
<comment type="subcellular location">
    <subcellularLocation>
        <location evidence="1">Nucleus</location>
    </subcellularLocation>
</comment>
<feature type="region of interest" description="Disordered" evidence="3">
    <location>
        <begin position="123"/>
        <end position="171"/>
    </location>
</feature>
<dbReference type="GO" id="GO:0050832">
    <property type="term" value="P:defense response to fungus"/>
    <property type="evidence" value="ECO:0007669"/>
    <property type="project" value="InterPro"/>
</dbReference>
<dbReference type="GO" id="GO:0005634">
    <property type="term" value="C:nucleus"/>
    <property type="evidence" value="ECO:0007669"/>
    <property type="project" value="UniProtKB-SubCell"/>
</dbReference>